<proteinExistence type="inferred from homology"/>
<sequence>MNYIVGIDIGGTKVALGIVGEDGKLYHQTKIATDLSISPKEMIDRMSDQINQLVKNSGVSFEQVLGIGIGAPGPLDSKQGVITCPPNLPNWHNVEIVRMLVEIYQIPVLLENDCNAATLAEKWIGASQNNEHFVYLTISTGIGAGIYADGRLISGKSGNAGDIGHIMMDPSYGTCTCGQDGCFEWIASGTAIARQGSEILGRSVTAEEVFTLYRNKDPRVQDCINTIFSVIGAGCTTIVNAFDPEKVVIGGGVSKVGDPLFQAVRSYVRTHALSPSGRETEIVTSGLDQHSGTIGAAALLLQDKDALDKLSVNTI</sequence>
<dbReference type="InterPro" id="IPR049874">
    <property type="entry name" value="ROK_cs"/>
</dbReference>
<evidence type="ECO:0000313" key="3">
    <source>
        <dbReference type="Proteomes" id="UP000192527"/>
    </source>
</evidence>
<reference evidence="2 3" key="1">
    <citation type="submission" date="2017-04" db="EMBL/GenBank/DDBJ databases">
        <title>The whole genome sequencing and assembly of Halobacillus mangrovi strain.</title>
        <authorList>
            <person name="Lee S.-J."/>
            <person name="Park M.-K."/>
            <person name="Kim J.-Y."/>
            <person name="Lee Y.-J."/>
            <person name="Yi H."/>
            <person name="Bahn Y.-S."/>
            <person name="Kim J.F."/>
            <person name="Lee D.-W."/>
        </authorList>
    </citation>
    <scope>NUCLEOTIDE SEQUENCE [LARGE SCALE GENOMIC DNA]</scope>
    <source>
        <strain evidence="2 3">KTB 131</strain>
    </source>
</reference>
<dbReference type="PANTHER" id="PTHR18964:SF149">
    <property type="entry name" value="BIFUNCTIONAL UDP-N-ACETYLGLUCOSAMINE 2-EPIMERASE_N-ACETYLMANNOSAMINE KINASE"/>
    <property type="match status" value="1"/>
</dbReference>
<evidence type="ECO:0000313" key="2">
    <source>
        <dbReference type="EMBL" id="ARI76335.1"/>
    </source>
</evidence>
<dbReference type="Pfam" id="PF00480">
    <property type="entry name" value="ROK"/>
    <property type="match status" value="1"/>
</dbReference>
<dbReference type="RefSeq" id="WP_085028762.1">
    <property type="nucleotide sequence ID" value="NZ_CP020772.1"/>
</dbReference>
<organism evidence="2 3">
    <name type="scientific">Halobacillus mangrovi</name>
    <dbReference type="NCBI Taxonomy" id="402384"/>
    <lineage>
        <taxon>Bacteria</taxon>
        <taxon>Bacillati</taxon>
        <taxon>Bacillota</taxon>
        <taxon>Bacilli</taxon>
        <taxon>Bacillales</taxon>
        <taxon>Bacillaceae</taxon>
        <taxon>Halobacillus</taxon>
    </lineage>
</organism>
<dbReference type="KEGG" id="hmn:HM131_05570"/>
<dbReference type="PROSITE" id="PS01125">
    <property type="entry name" value="ROK"/>
    <property type="match status" value="1"/>
</dbReference>
<dbReference type="Proteomes" id="UP000192527">
    <property type="component" value="Chromosome"/>
</dbReference>
<protein>
    <submittedName>
        <fullName evidence="2">Transcriptional regulator</fullName>
    </submittedName>
</protein>
<dbReference type="PANTHER" id="PTHR18964">
    <property type="entry name" value="ROK (REPRESSOR, ORF, KINASE) FAMILY"/>
    <property type="match status" value="1"/>
</dbReference>
<dbReference type="InterPro" id="IPR000600">
    <property type="entry name" value="ROK"/>
</dbReference>
<evidence type="ECO:0000256" key="1">
    <source>
        <dbReference type="ARBA" id="ARBA00006479"/>
    </source>
</evidence>
<dbReference type="OrthoDB" id="9795247at2"/>
<keyword evidence="3" id="KW-1185">Reference proteome</keyword>
<gene>
    <name evidence="2" type="ORF">HM131_05570</name>
</gene>
<name>A0A1W5ZST9_9BACI</name>
<dbReference type="SUPFAM" id="SSF53067">
    <property type="entry name" value="Actin-like ATPase domain"/>
    <property type="match status" value="1"/>
</dbReference>
<dbReference type="InterPro" id="IPR043129">
    <property type="entry name" value="ATPase_NBD"/>
</dbReference>
<dbReference type="Gene3D" id="3.30.420.40">
    <property type="match status" value="2"/>
</dbReference>
<comment type="similarity">
    <text evidence="1">Belongs to the ROK (NagC/XylR) family.</text>
</comment>
<dbReference type="EMBL" id="CP020772">
    <property type="protein sequence ID" value="ARI76335.1"/>
    <property type="molecule type" value="Genomic_DNA"/>
</dbReference>
<dbReference type="CDD" id="cd24068">
    <property type="entry name" value="ASKHA_NBD_ROK_FnNanK-like"/>
    <property type="match status" value="1"/>
</dbReference>
<accession>A0A1W5ZST9</accession>
<dbReference type="AlphaFoldDB" id="A0A1W5ZST9"/>
<dbReference type="STRING" id="402384.HM131_05570"/>